<dbReference type="GO" id="GO:0005737">
    <property type="term" value="C:cytoplasm"/>
    <property type="evidence" value="ECO:0007669"/>
    <property type="project" value="UniProtKB-SubCell"/>
</dbReference>
<dbReference type="Proteomes" id="UP000001964">
    <property type="component" value="Chromosome"/>
</dbReference>
<dbReference type="Gene3D" id="3.20.20.140">
    <property type="entry name" value="Metal-dependent hydrolases"/>
    <property type="match status" value="1"/>
</dbReference>
<dbReference type="InterPro" id="IPR004013">
    <property type="entry name" value="PHP_dom"/>
</dbReference>
<dbReference type="InterPro" id="IPR003141">
    <property type="entry name" value="Pol/His_phosphatase_N"/>
</dbReference>
<evidence type="ECO:0000256" key="3">
    <source>
        <dbReference type="ARBA" id="ARBA00012417"/>
    </source>
</evidence>
<dbReference type="GO" id="GO:0006281">
    <property type="term" value="P:DNA repair"/>
    <property type="evidence" value="ECO:0007669"/>
    <property type="project" value="UniProtKB-UniRule"/>
</dbReference>
<evidence type="ECO:0000259" key="14">
    <source>
        <dbReference type="SMART" id="SM00481"/>
    </source>
</evidence>
<dbReference type="GO" id="GO:0003887">
    <property type="term" value="F:DNA-directed DNA polymerase activity"/>
    <property type="evidence" value="ECO:0007669"/>
    <property type="project" value="UniProtKB-UniRule"/>
</dbReference>
<evidence type="ECO:0000256" key="5">
    <source>
        <dbReference type="ARBA" id="ARBA00022490"/>
    </source>
</evidence>
<dbReference type="GO" id="GO:0003676">
    <property type="term" value="F:nucleic acid binding"/>
    <property type="evidence" value="ECO:0007669"/>
    <property type="project" value="InterPro"/>
</dbReference>
<protein>
    <recommendedName>
        <fullName evidence="4 13">Error-prone DNA polymerase</fullName>
        <ecNumber evidence="3 13">2.7.7.7</ecNumber>
    </recommendedName>
</protein>
<keyword evidence="11 13" id="KW-0234">DNA repair</keyword>
<dbReference type="InterPro" id="IPR023073">
    <property type="entry name" value="DnaE2"/>
</dbReference>
<dbReference type="SMART" id="SM00481">
    <property type="entry name" value="POLIIIAc"/>
    <property type="match status" value="1"/>
</dbReference>
<comment type="subcellular location">
    <subcellularLocation>
        <location evidence="1 13">Cytoplasm</location>
    </subcellularLocation>
</comment>
<evidence type="ECO:0000256" key="8">
    <source>
        <dbReference type="ARBA" id="ARBA00022705"/>
    </source>
</evidence>
<evidence type="ECO:0000256" key="13">
    <source>
        <dbReference type="HAMAP-Rule" id="MF_01902"/>
    </source>
</evidence>
<keyword evidence="6 13" id="KW-0808">Transferase</keyword>
<dbReference type="Pfam" id="PF14579">
    <property type="entry name" value="HHH_6"/>
    <property type="match status" value="1"/>
</dbReference>
<keyword evidence="16" id="KW-1185">Reference proteome</keyword>
<keyword evidence="5 13" id="KW-0963">Cytoplasm</keyword>
<evidence type="ECO:0000256" key="4">
    <source>
        <dbReference type="ARBA" id="ARBA00017273"/>
    </source>
</evidence>
<dbReference type="STRING" id="394221.Mmar10_1831"/>
<dbReference type="Pfam" id="PF02811">
    <property type="entry name" value="PHP"/>
    <property type="match status" value="1"/>
</dbReference>
<dbReference type="EMBL" id="CP000449">
    <property type="protein sequence ID" value="ABI66123.1"/>
    <property type="molecule type" value="Genomic_DNA"/>
</dbReference>
<reference evidence="15 16" key="1">
    <citation type="submission" date="2006-08" db="EMBL/GenBank/DDBJ databases">
        <title>Complete sequence of Maricaulis maris MCS10.</title>
        <authorList>
            <consortium name="US DOE Joint Genome Institute"/>
            <person name="Copeland A."/>
            <person name="Lucas S."/>
            <person name="Lapidus A."/>
            <person name="Barry K."/>
            <person name="Detter J.C."/>
            <person name="Glavina del Rio T."/>
            <person name="Hammon N."/>
            <person name="Israni S."/>
            <person name="Dalin E."/>
            <person name="Tice H."/>
            <person name="Pitluck S."/>
            <person name="Saunders E."/>
            <person name="Brettin T."/>
            <person name="Bruce D."/>
            <person name="Han C."/>
            <person name="Tapia R."/>
            <person name="Gilna P."/>
            <person name="Schmutz J."/>
            <person name="Larimer F."/>
            <person name="Land M."/>
            <person name="Hauser L."/>
            <person name="Kyrpides N."/>
            <person name="Mikhailova N."/>
            <person name="Viollier P."/>
            <person name="Stephens C."/>
            <person name="Richardson P."/>
        </authorList>
    </citation>
    <scope>NUCLEOTIDE SEQUENCE [LARGE SCALE GENOMIC DNA]</scope>
    <source>
        <strain evidence="15 16">MCS10</strain>
    </source>
</reference>
<dbReference type="GO" id="GO:0008408">
    <property type="term" value="F:3'-5' exonuclease activity"/>
    <property type="evidence" value="ECO:0007669"/>
    <property type="project" value="InterPro"/>
</dbReference>
<dbReference type="HAMAP" id="MF_01902">
    <property type="entry name" value="DNApol_error_prone"/>
    <property type="match status" value="1"/>
</dbReference>
<accession>Q0ANL4</accession>
<name>Q0ANL4_MARMM</name>
<dbReference type="NCBIfam" id="NF004225">
    <property type="entry name" value="PRK05672.1"/>
    <property type="match status" value="1"/>
</dbReference>
<evidence type="ECO:0000256" key="1">
    <source>
        <dbReference type="ARBA" id="ARBA00004496"/>
    </source>
</evidence>
<dbReference type="NCBIfam" id="TIGR00594">
    <property type="entry name" value="polc"/>
    <property type="match status" value="1"/>
</dbReference>
<comment type="similarity">
    <text evidence="2 13">Belongs to the DNA polymerase type-C family. DnaE2 subfamily.</text>
</comment>
<comment type="function">
    <text evidence="13">DNA polymerase involved in damage-induced mutagenesis and translesion synthesis (TLS). It is not the major replicative DNA polymerase.</text>
</comment>
<dbReference type="CDD" id="cd07434">
    <property type="entry name" value="PHP_PolIIIA_DnaE2"/>
    <property type="match status" value="1"/>
</dbReference>
<evidence type="ECO:0000313" key="16">
    <source>
        <dbReference type="Proteomes" id="UP000001964"/>
    </source>
</evidence>
<dbReference type="RefSeq" id="WP_011643768.1">
    <property type="nucleotide sequence ID" value="NC_008347.1"/>
</dbReference>
<organism evidence="15 16">
    <name type="scientific">Maricaulis maris (strain MCS10)</name>
    <name type="common">Caulobacter maris</name>
    <dbReference type="NCBI Taxonomy" id="394221"/>
    <lineage>
        <taxon>Bacteria</taxon>
        <taxon>Pseudomonadati</taxon>
        <taxon>Pseudomonadota</taxon>
        <taxon>Alphaproteobacteria</taxon>
        <taxon>Maricaulales</taxon>
        <taxon>Maricaulaceae</taxon>
        <taxon>Maricaulis</taxon>
    </lineage>
</organism>
<evidence type="ECO:0000256" key="11">
    <source>
        <dbReference type="ARBA" id="ARBA00023204"/>
    </source>
</evidence>
<keyword evidence="8 13" id="KW-0235">DNA replication</keyword>
<feature type="domain" description="Polymerase/histidinol phosphatase N-terminal" evidence="14">
    <location>
        <begin position="6"/>
        <end position="73"/>
    </location>
</feature>
<dbReference type="Pfam" id="PF01336">
    <property type="entry name" value="tRNA_anti-codon"/>
    <property type="match status" value="1"/>
</dbReference>
<dbReference type="GO" id="GO:0006260">
    <property type="term" value="P:DNA replication"/>
    <property type="evidence" value="ECO:0007669"/>
    <property type="project" value="UniProtKB-KW"/>
</dbReference>
<dbReference type="eggNOG" id="COG0587">
    <property type="taxonomic scope" value="Bacteria"/>
</dbReference>
<dbReference type="Pfam" id="PF17657">
    <property type="entry name" value="DNA_pol3_finger"/>
    <property type="match status" value="1"/>
</dbReference>
<dbReference type="PANTHER" id="PTHR32294:SF4">
    <property type="entry name" value="ERROR-PRONE DNA POLYMERASE"/>
    <property type="match status" value="1"/>
</dbReference>
<keyword evidence="10 13" id="KW-0239">DNA-directed DNA polymerase</keyword>
<evidence type="ECO:0000256" key="2">
    <source>
        <dbReference type="ARBA" id="ARBA00007391"/>
    </source>
</evidence>
<dbReference type="KEGG" id="mmr:Mmar10_1831"/>
<dbReference type="OrthoDB" id="9803237at2"/>
<dbReference type="InterPro" id="IPR004805">
    <property type="entry name" value="DnaE2/DnaE/PolC"/>
</dbReference>
<dbReference type="InterPro" id="IPR016195">
    <property type="entry name" value="Pol/histidinol_Pase-like"/>
</dbReference>
<dbReference type="AlphaFoldDB" id="Q0ANL4"/>
<dbReference type="HOGENOM" id="CLU_001600_4_0_5"/>
<proteinExistence type="inferred from homology"/>
<dbReference type="Gene3D" id="1.10.150.870">
    <property type="match status" value="1"/>
</dbReference>
<dbReference type="EC" id="2.7.7.7" evidence="3 13"/>
<evidence type="ECO:0000256" key="10">
    <source>
        <dbReference type="ARBA" id="ARBA00022932"/>
    </source>
</evidence>
<dbReference type="InterPro" id="IPR011708">
    <property type="entry name" value="DNA_pol3_alpha_NTPase_dom"/>
</dbReference>
<comment type="catalytic activity">
    <reaction evidence="12 13">
        <text>DNA(n) + a 2'-deoxyribonucleoside 5'-triphosphate = DNA(n+1) + diphosphate</text>
        <dbReference type="Rhea" id="RHEA:22508"/>
        <dbReference type="Rhea" id="RHEA-COMP:17339"/>
        <dbReference type="Rhea" id="RHEA-COMP:17340"/>
        <dbReference type="ChEBI" id="CHEBI:33019"/>
        <dbReference type="ChEBI" id="CHEBI:61560"/>
        <dbReference type="ChEBI" id="CHEBI:173112"/>
        <dbReference type="EC" id="2.7.7.7"/>
    </reaction>
</comment>
<evidence type="ECO:0000256" key="12">
    <source>
        <dbReference type="ARBA" id="ARBA00049244"/>
    </source>
</evidence>
<evidence type="ECO:0000256" key="7">
    <source>
        <dbReference type="ARBA" id="ARBA00022695"/>
    </source>
</evidence>
<gene>
    <name evidence="13" type="primary">dnaE2</name>
    <name evidence="15" type="ordered locus">Mmar10_1831</name>
</gene>
<evidence type="ECO:0000313" key="15">
    <source>
        <dbReference type="EMBL" id="ABI66123.1"/>
    </source>
</evidence>
<evidence type="ECO:0000256" key="9">
    <source>
        <dbReference type="ARBA" id="ARBA00022763"/>
    </source>
</evidence>
<dbReference type="SUPFAM" id="SSF89550">
    <property type="entry name" value="PHP domain-like"/>
    <property type="match status" value="1"/>
</dbReference>
<dbReference type="InterPro" id="IPR040982">
    <property type="entry name" value="DNA_pol3_finger"/>
</dbReference>
<evidence type="ECO:0000256" key="6">
    <source>
        <dbReference type="ARBA" id="ARBA00022679"/>
    </source>
</evidence>
<keyword evidence="9 13" id="KW-0227">DNA damage</keyword>
<dbReference type="InterPro" id="IPR029460">
    <property type="entry name" value="DNAPol_HHH"/>
</dbReference>
<dbReference type="CDD" id="cd04485">
    <property type="entry name" value="DnaE_OBF"/>
    <property type="match status" value="1"/>
</dbReference>
<keyword evidence="7 13" id="KW-0548">Nucleotidyltransferase</keyword>
<dbReference type="InterPro" id="IPR004365">
    <property type="entry name" value="NA-bd_OB_tRNA"/>
</dbReference>
<dbReference type="Pfam" id="PF07733">
    <property type="entry name" value="DNA_pol3_alpha"/>
    <property type="match status" value="1"/>
</dbReference>
<dbReference type="PANTHER" id="PTHR32294">
    <property type="entry name" value="DNA POLYMERASE III SUBUNIT ALPHA"/>
    <property type="match status" value="1"/>
</dbReference>
<sequence length="1093" mass="120865">MSETYAELVAASNFSFLRGASHPDEMVLAAKALGLAAIGLCDRNSLAGVVRAHKAAKKAGMTLCIGTRLVTRCGFELATYPRDRAAYARLSRLLTLGKRRTVKGKCDLGLEDVLDHAEGQVFILLPPADPGPDWQDTARHFCAAAPDGACHLALAQRFDGQDGARVFRLTGFAGQTGLPLIATTDALYHTPERRALQDALTCIREKTTIDTAGFRLEAHAERHLKPPAEMARLFAAHPEAVANTMHLARRLRFSLDEIAYQYPDEIMEPGETAMQTLTRLSREKAVWRYPDGIPDKVAAAIEYELTLIRQLDYAPYFLTVYDIVRHARSRGILCQGRGSAANSTICYCLGITSVDPARIDLLFERFVSAERNEPPDIDVDFEHERREEVIQYIYGKYGRHRAGMTATVTTYRSKGAIRDIGKAMGLSPDLIDALARAVWHGSSAGVPEADIRAMALDPDEQRLALAMRLVRELIGFPRHLSQHPGGFVITRDRLDDIVPVMNAAMADRTMIEWDKDDIETLGLMKVDVLGLGMLSVIAKALALLREAYGRRESLASLQDEDPRVYDMICEADTVGVFQIESRAQMSMLPRLKPRQFYDLVIEVAIVRPGPIQGDMVHPYLRRREGRERIDYPSPELKAVLGRTLGVPLFQEQAMKIAVVAAGFTPAEADGLRRAMATFRHAGIIHEFRHRFLEGMIKNGYAPEFAERCFKQIEGFGEYGFPESHAASFALLVYVSAWLKCHYPDVFCTAILNAQPMGFYAPAQLVRDAREHGVDIRPPDINHSAWDCTLEAGSEPGPDVRPNRKGAHQYAVRLGLRQVKGLADAAAARIVVARQAGGHFICVESLMRRAALSRRALDQLANADAMRSLGQDRRAASWQAAGLATSALPLFAAGEGAETANGETPPPLPDMPASEQVYRDYRSLGLSLKGHPLGFFRQALSERGLVEARALKTLPNGSQIDLAGLVLIRQRPGSASGIVFVTLEDETGVANLIVWGKVFERFRRTVIGARLLRVKGRLQREGRVIHIIAETLIDESWRIDSLQDDGDGWNDRSLLHGDDFRAGTEADPRPLGHNRQADTAARRAVALQRSRDFH</sequence>